<comment type="caution">
    <text evidence="4">The sequence shown here is derived from an EMBL/GenBank/DDBJ whole genome shotgun (WGS) entry which is preliminary data.</text>
</comment>
<dbReference type="GO" id="GO:0005737">
    <property type="term" value="C:cytoplasm"/>
    <property type="evidence" value="ECO:0007669"/>
    <property type="project" value="InterPro"/>
</dbReference>
<proteinExistence type="predicted"/>
<keyword evidence="5" id="KW-1185">Reference proteome</keyword>
<gene>
    <name evidence="4" type="ORF">CIK00_03115</name>
</gene>
<dbReference type="Proteomes" id="UP000234420">
    <property type="component" value="Unassembled WGS sequence"/>
</dbReference>
<dbReference type="Pfam" id="PF05472">
    <property type="entry name" value="Ter"/>
    <property type="match status" value="1"/>
</dbReference>
<evidence type="ECO:0000313" key="4">
    <source>
        <dbReference type="EMBL" id="PLC59272.1"/>
    </source>
</evidence>
<dbReference type="InterPro" id="IPR036381">
    <property type="entry name" value="Tus_dom1"/>
</dbReference>
<dbReference type="Gene3D" id="3.50.14.10">
    <property type="entry name" value="Replication terminator Tus, domain 1 superfamily/Replication terminator Tus"/>
    <property type="match status" value="2"/>
</dbReference>
<evidence type="ECO:0008006" key="6">
    <source>
        <dbReference type="Google" id="ProtNLM"/>
    </source>
</evidence>
<organism evidence="4 5">
    <name type="scientific">Photobacterium carnosum</name>
    <dbReference type="NCBI Taxonomy" id="2023717"/>
    <lineage>
        <taxon>Bacteria</taxon>
        <taxon>Pseudomonadati</taxon>
        <taxon>Pseudomonadota</taxon>
        <taxon>Gammaproteobacteria</taxon>
        <taxon>Vibrionales</taxon>
        <taxon>Vibrionaceae</taxon>
        <taxon>Photobacterium</taxon>
    </lineage>
</organism>
<dbReference type="AlphaFoldDB" id="A0A2N4UW76"/>
<dbReference type="GO" id="GO:0003677">
    <property type="term" value="F:DNA binding"/>
    <property type="evidence" value="ECO:0007669"/>
    <property type="project" value="UniProtKB-KW"/>
</dbReference>
<name>A0A2N4UW76_9GAMM</name>
<evidence type="ECO:0000256" key="1">
    <source>
        <dbReference type="ARBA" id="ARBA00022490"/>
    </source>
</evidence>
<evidence type="ECO:0000256" key="2">
    <source>
        <dbReference type="ARBA" id="ARBA00022705"/>
    </source>
</evidence>
<dbReference type="InterPro" id="IPR036384">
    <property type="entry name" value="Tus_sf"/>
</dbReference>
<keyword evidence="1" id="KW-0963">Cytoplasm</keyword>
<dbReference type="InterPro" id="IPR008865">
    <property type="entry name" value="DNA_replication_term_site-bd"/>
</dbReference>
<protein>
    <recommendedName>
        <fullName evidence="6">DNA replication terminus site-binding protein</fullName>
    </recommendedName>
</protein>
<dbReference type="GO" id="GO:0006274">
    <property type="term" value="P:DNA replication termination"/>
    <property type="evidence" value="ECO:0007669"/>
    <property type="project" value="InterPro"/>
</dbReference>
<accession>A0A2N4UW76</accession>
<keyword evidence="2" id="KW-0235">DNA replication</keyword>
<evidence type="ECO:0000313" key="5">
    <source>
        <dbReference type="Proteomes" id="UP000234420"/>
    </source>
</evidence>
<keyword evidence="3" id="KW-0238">DNA-binding</keyword>
<reference evidence="4 5" key="1">
    <citation type="journal article" date="2018" name="Syst. Appl. Microbiol.">
        <title>Photobacterium carnosum sp. nov., isolated from spoiled modified atmosphere packaged poultry meat.</title>
        <authorList>
            <person name="Hilgarth M."/>
            <person name="Fuertes S."/>
            <person name="Ehrmann M."/>
            <person name="Vogel R.F."/>
        </authorList>
    </citation>
    <scope>NUCLEOTIDE SEQUENCE [LARGE SCALE GENOMIC DNA]</scope>
    <source>
        <strain evidence="4 5">TMW 2.2021</strain>
    </source>
</reference>
<dbReference type="SUPFAM" id="SSF56596">
    <property type="entry name" value="Replication terminator protein (Tus)"/>
    <property type="match status" value="1"/>
</dbReference>
<dbReference type="EMBL" id="NPIB01000002">
    <property type="protein sequence ID" value="PLC59272.1"/>
    <property type="molecule type" value="Genomic_DNA"/>
</dbReference>
<evidence type="ECO:0000256" key="3">
    <source>
        <dbReference type="ARBA" id="ARBA00023125"/>
    </source>
</evidence>
<sequence length="347" mass="40970">MREILILQEMRNVFPIMRYRSIGVEIYCVYNPSNKKWNAYIMSKQSKIEQNLKHLKYQLDREINNLTSLLRTLDVIDSKVYLLPEIKDADTHKDIKKISVSLVSDYKAFNLALQSFSTFEKGLGDSGKRAFRLPGYLVVNGSAIQKENLYENITRINKLKDDFKKQVQGYSKNSNKKYNLVHSLFNNLMTVQVYRHIPLVTENVEYINFSWTNKHITYKTSIQEILNLLDRHRKKTPKRSNSEDWNRIIDNEISIINELPKDTTLRFKRVSKPITRVDVVPYKKNKQIISNIPLILFQTEKPVVSNLQDYLSAQRRSFREDTTIYGIPVIKRLHLYKKHIKRVTNLK</sequence>